<dbReference type="KEGG" id="pseg:D3H65_11855"/>
<feature type="domain" description="Sialate O-acetylesterase" evidence="5">
    <location>
        <begin position="425"/>
        <end position="532"/>
    </location>
</feature>
<dbReference type="InterPro" id="IPR005181">
    <property type="entry name" value="SASA"/>
</dbReference>
<dbReference type="AlphaFoldDB" id="A0A3B7MMV0"/>
<evidence type="ECO:0000256" key="3">
    <source>
        <dbReference type="SAM" id="SignalP"/>
    </source>
</evidence>
<dbReference type="InterPro" id="IPR008979">
    <property type="entry name" value="Galactose-bd-like_sf"/>
</dbReference>
<dbReference type="GO" id="GO:0001681">
    <property type="term" value="F:sialate O-acetylesterase activity"/>
    <property type="evidence" value="ECO:0007669"/>
    <property type="project" value="InterPro"/>
</dbReference>
<dbReference type="Proteomes" id="UP000263900">
    <property type="component" value="Chromosome"/>
</dbReference>
<feature type="signal peptide" evidence="3">
    <location>
        <begin position="1"/>
        <end position="19"/>
    </location>
</feature>
<keyword evidence="3" id="KW-0732">Signal</keyword>
<evidence type="ECO:0000259" key="5">
    <source>
        <dbReference type="Pfam" id="PF03629"/>
    </source>
</evidence>
<name>A0A3B7MMV0_9BACT</name>
<dbReference type="PANTHER" id="PTHR22901">
    <property type="entry name" value="SIALATE O-ACETYLESTERASE"/>
    <property type="match status" value="1"/>
</dbReference>
<accession>A0A3B7MMV0</accession>
<comment type="similarity">
    <text evidence="1">Belongs to the glycosyl hydrolase 2 family.</text>
</comment>
<dbReference type="GO" id="GO:0005975">
    <property type="term" value="P:carbohydrate metabolic process"/>
    <property type="evidence" value="ECO:0007669"/>
    <property type="project" value="InterPro"/>
</dbReference>
<protein>
    <submittedName>
        <fullName evidence="6">Sialate O-acetylesterase</fullName>
    </submittedName>
</protein>
<feature type="domain" description="Glycosyl hydrolases family 2 sugar binding" evidence="4">
    <location>
        <begin position="252"/>
        <end position="371"/>
    </location>
</feature>
<dbReference type="InterPro" id="IPR039329">
    <property type="entry name" value="SIAE"/>
</dbReference>
<dbReference type="Pfam" id="PF02837">
    <property type="entry name" value="Glyco_hydro_2_N"/>
    <property type="match status" value="1"/>
</dbReference>
<evidence type="ECO:0000313" key="6">
    <source>
        <dbReference type="EMBL" id="AXY74633.1"/>
    </source>
</evidence>
<dbReference type="GO" id="GO:0004553">
    <property type="term" value="F:hydrolase activity, hydrolyzing O-glycosyl compounds"/>
    <property type="evidence" value="ECO:0007669"/>
    <property type="project" value="InterPro"/>
</dbReference>
<reference evidence="6 7" key="1">
    <citation type="submission" date="2018-09" db="EMBL/GenBank/DDBJ databases">
        <title>Genome sequencing of strain 6GH32-13.</title>
        <authorList>
            <person name="Weon H.-Y."/>
            <person name="Heo J."/>
            <person name="Kwon S.-W."/>
        </authorList>
    </citation>
    <scope>NUCLEOTIDE SEQUENCE [LARGE SCALE GENOMIC DNA]</scope>
    <source>
        <strain evidence="6 7">5GH32-13</strain>
    </source>
</reference>
<sequence>MKKFVLLSLACFAFANSFAQVRLPRLIRDSMVLQRDEKIKLWGWAKQAEKISIRFNGKQYTTKAGVDGKWQLLLPPTKAGGPYTMDITASNKITLKEILVGDVFLCSGQSNMVHQMGIHDVTYANDIATANYPAIRQFWIPPTPNMNAPQDDLTGGNWKSANPEDVRNFSAVAYFFARDIYQKYQVPIGLINASIGGTPIEAWISEEGMKAFPAIQTTIQRNKDTAYINGLQRRPANSNNASNYTPPGDKGLSGPLRWYDTAYSPKGWRTINIPGYWEDQGIRDLNGVVWYRKEIEVPASMAGKPARVFLGRIVDADVLYINGRQVGSTGYMYPQRRYNVPAGLLKAGKNIVVVKVTNQNGKGGFVPDKPYCLFAGTDTIDLKGTWTYRVGEVYEPRSSGFGPPGINPQYQPAALFNGMIAPIVNYTLKGFLWYQGEANTGRATEYARLQPAQIADWRNRWQQGPLPFLYVQLPNFMDVNYLPSESQWAELREAQAKTLLVPNTAMAVAIDLGEWNDIHPDNKKSVGDRLALAARAILYGEKNLEYSGPLYESASINGDKITIAFTHTGSGLVAIDGEPLTSFAIAGADKKFVWAQARIEDGKVVVWSERVPAPRYVRYAWADNPDGANLYNKEGLPAGPFRTDQ</sequence>
<dbReference type="InterPro" id="IPR006104">
    <property type="entry name" value="Glyco_hydro_2_N"/>
</dbReference>
<gene>
    <name evidence="6" type="ORF">D3H65_11855</name>
</gene>
<dbReference type="SUPFAM" id="SSF52266">
    <property type="entry name" value="SGNH hydrolase"/>
    <property type="match status" value="1"/>
</dbReference>
<evidence type="ECO:0000256" key="1">
    <source>
        <dbReference type="ARBA" id="ARBA00007401"/>
    </source>
</evidence>
<feature type="domain" description="Sialate O-acetylesterase" evidence="5">
    <location>
        <begin position="101"/>
        <end position="207"/>
    </location>
</feature>
<dbReference type="PANTHER" id="PTHR22901:SF0">
    <property type="entry name" value="SIALATE O-ACETYLESTERASE"/>
    <property type="match status" value="1"/>
</dbReference>
<dbReference type="SUPFAM" id="SSF49785">
    <property type="entry name" value="Galactose-binding domain-like"/>
    <property type="match status" value="1"/>
</dbReference>
<dbReference type="RefSeq" id="WP_119050518.1">
    <property type="nucleotide sequence ID" value="NZ_CP032157.1"/>
</dbReference>
<dbReference type="Pfam" id="PF03629">
    <property type="entry name" value="SASA"/>
    <property type="match status" value="2"/>
</dbReference>
<feature type="chain" id="PRO_5017719471" evidence="3">
    <location>
        <begin position="20"/>
        <end position="645"/>
    </location>
</feature>
<organism evidence="6 7">
    <name type="scientific">Paraflavitalea soli</name>
    <dbReference type="NCBI Taxonomy" id="2315862"/>
    <lineage>
        <taxon>Bacteria</taxon>
        <taxon>Pseudomonadati</taxon>
        <taxon>Bacteroidota</taxon>
        <taxon>Chitinophagia</taxon>
        <taxon>Chitinophagales</taxon>
        <taxon>Chitinophagaceae</taxon>
        <taxon>Paraflavitalea</taxon>
    </lineage>
</organism>
<keyword evidence="7" id="KW-1185">Reference proteome</keyword>
<evidence type="ECO:0000313" key="7">
    <source>
        <dbReference type="Proteomes" id="UP000263900"/>
    </source>
</evidence>
<dbReference type="OrthoDB" id="9816001at2"/>
<evidence type="ECO:0000259" key="4">
    <source>
        <dbReference type="Pfam" id="PF02837"/>
    </source>
</evidence>
<keyword evidence="2" id="KW-0378">Hydrolase</keyword>
<dbReference type="Gene3D" id="2.60.120.260">
    <property type="entry name" value="Galactose-binding domain-like"/>
    <property type="match status" value="1"/>
</dbReference>
<dbReference type="Gene3D" id="3.40.50.1110">
    <property type="entry name" value="SGNH hydrolase"/>
    <property type="match status" value="1"/>
</dbReference>
<evidence type="ECO:0000256" key="2">
    <source>
        <dbReference type="ARBA" id="ARBA00022801"/>
    </source>
</evidence>
<dbReference type="EMBL" id="CP032157">
    <property type="protein sequence ID" value="AXY74633.1"/>
    <property type="molecule type" value="Genomic_DNA"/>
</dbReference>
<proteinExistence type="inferred from homology"/>
<dbReference type="InterPro" id="IPR036514">
    <property type="entry name" value="SGNH_hydro_sf"/>
</dbReference>